<evidence type="ECO:0000313" key="3">
    <source>
        <dbReference type="EMBL" id="CAB4536863.1"/>
    </source>
</evidence>
<feature type="transmembrane region" description="Helical" evidence="1">
    <location>
        <begin position="118"/>
        <end position="147"/>
    </location>
</feature>
<gene>
    <name evidence="3" type="ORF">UFOPK1413_00523</name>
    <name evidence="4" type="ORF">UFOPK1767_00315</name>
</gene>
<name>A0A6J6EWN6_9ZZZZ</name>
<evidence type="ECO:0000256" key="1">
    <source>
        <dbReference type="SAM" id="Phobius"/>
    </source>
</evidence>
<dbReference type="InterPro" id="IPR025508">
    <property type="entry name" value="DUF4395"/>
</dbReference>
<proteinExistence type="predicted"/>
<feature type="transmembrane region" description="Helical" evidence="1">
    <location>
        <begin position="45"/>
        <end position="73"/>
    </location>
</feature>
<dbReference type="Pfam" id="PF14340">
    <property type="entry name" value="DUF4395"/>
    <property type="match status" value="1"/>
</dbReference>
<dbReference type="AlphaFoldDB" id="A0A6J6EWN6"/>
<evidence type="ECO:0000259" key="2">
    <source>
        <dbReference type="Pfam" id="PF14340"/>
    </source>
</evidence>
<keyword evidence="1" id="KW-1133">Transmembrane helix</keyword>
<feature type="transmembrane region" description="Helical" evidence="1">
    <location>
        <begin position="12"/>
        <end position="33"/>
    </location>
</feature>
<dbReference type="EMBL" id="CAEZTZ010000025">
    <property type="protein sequence ID" value="CAB4580951.1"/>
    <property type="molecule type" value="Genomic_DNA"/>
</dbReference>
<feature type="transmembrane region" description="Helical" evidence="1">
    <location>
        <begin position="94"/>
        <end position="112"/>
    </location>
</feature>
<sequence length="173" mass="18140">MNKPTGIDPRGPRFGATITAVLLLVDVFISIPLATAPINVEAHGYVLLVVLSGIFLWGAVGGVQQSPYGLFFAKFIRPRLKAPTFVESPAGPTFSQAVGFIVTITGVLLYLADVPAAVPVAAAIAFVAAFLNSAFGYCLGCEIYLLFAKRGITFGLEKAGTPRTTPVGSDHTI</sequence>
<reference evidence="4" key="1">
    <citation type="submission" date="2020-05" db="EMBL/GenBank/DDBJ databases">
        <authorList>
            <person name="Chiriac C."/>
            <person name="Salcher M."/>
            <person name="Ghai R."/>
            <person name="Kavagutti S V."/>
        </authorList>
    </citation>
    <scope>NUCLEOTIDE SEQUENCE</scope>
</reference>
<keyword evidence="1" id="KW-0472">Membrane</keyword>
<dbReference type="EMBL" id="CAEZSG010000064">
    <property type="protein sequence ID" value="CAB4536863.1"/>
    <property type="molecule type" value="Genomic_DNA"/>
</dbReference>
<protein>
    <submittedName>
        <fullName evidence="4">Unannotated protein</fullName>
    </submittedName>
</protein>
<feature type="domain" description="DUF4395" evidence="2">
    <location>
        <begin position="7"/>
        <end position="148"/>
    </location>
</feature>
<organism evidence="4">
    <name type="scientific">freshwater metagenome</name>
    <dbReference type="NCBI Taxonomy" id="449393"/>
    <lineage>
        <taxon>unclassified sequences</taxon>
        <taxon>metagenomes</taxon>
        <taxon>ecological metagenomes</taxon>
    </lineage>
</organism>
<accession>A0A6J6EWN6</accession>
<keyword evidence="1" id="KW-0812">Transmembrane</keyword>
<evidence type="ECO:0000313" key="4">
    <source>
        <dbReference type="EMBL" id="CAB4580951.1"/>
    </source>
</evidence>